<comment type="caution">
    <text evidence="3">The sequence shown here is derived from an EMBL/GenBank/DDBJ whole genome shotgun (WGS) entry which is preliminary data.</text>
</comment>
<protein>
    <submittedName>
        <fullName evidence="3">Uncharacterized protein</fullName>
    </submittedName>
</protein>
<evidence type="ECO:0000313" key="4">
    <source>
        <dbReference type="Proteomes" id="UP000541444"/>
    </source>
</evidence>
<evidence type="ECO:0000256" key="1">
    <source>
        <dbReference type="ARBA" id="ARBA00022679"/>
    </source>
</evidence>
<keyword evidence="1" id="KW-0808">Transferase</keyword>
<sequence length="465" mass="51505">MEFPYTAKVLEQSKVSPPSGSVPQTSLPLTPFDVAWLIFAPVQRLFFYKFPFSTTHFMDSILPNLKHSLSITLQHFYPLAGNIIWHPQSSKPEIMYVDGDSVIFTVAESDSDFDHLCGYHMRNTSEFHPLVPQLEPISKTVLPALALQVTIFPNSGICIGININHVVADGKSSNHFMKSWASVCGLGRGNASLVLKSLPVYDRTSINDPKGVVMSFLKEMETLKISRECLILPHPFKIPIDKVLATFVMGQPEIERLKKWITKRIIKKNKQVTELSFNLSAFVVTCAYVWVCLSKAITPNVLNEGREHFICPIENRERVVPALPTTYFGNCLGACQALENRKDLTDEDGVIVAAEAIGMAIQREKTKGLLQGSKSSDKTLADFIAMASERIISIAGSPFLRVYDTDFGWGRPKKVEVISISITGAMSLSERSGGEVGIEVGLALKNEEMDAFASSFSETIKNLPE</sequence>
<dbReference type="InterPro" id="IPR023213">
    <property type="entry name" value="CAT-like_dom_sf"/>
</dbReference>
<evidence type="ECO:0000256" key="2">
    <source>
        <dbReference type="ARBA" id="ARBA00023315"/>
    </source>
</evidence>
<reference evidence="3 4" key="1">
    <citation type="journal article" date="2020" name="IScience">
        <title>Genome Sequencing of the Endangered Kingdonia uniflora (Circaeasteraceae, Ranunculales) Reveals Potential Mechanisms of Evolutionary Specialization.</title>
        <authorList>
            <person name="Sun Y."/>
            <person name="Deng T."/>
            <person name="Zhang A."/>
            <person name="Moore M.J."/>
            <person name="Landis J.B."/>
            <person name="Lin N."/>
            <person name="Zhang H."/>
            <person name="Zhang X."/>
            <person name="Huang J."/>
            <person name="Zhang X."/>
            <person name="Sun H."/>
            <person name="Wang H."/>
        </authorList>
    </citation>
    <scope>NUCLEOTIDE SEQUENCE [LARGE SCALE GENOMIC DNA]</scope>
    <source>
        <strain evidence="3">TB1705</strain>
        <tissue evidence="3">Leaf</tissue>
    </source>
</reference>
<dbReference type="InterPro" id="IPR051504">
    <property type="entry name" value="Plant_metabolite_acyltrans"/>
</dbReference>
<dbReference type="AlphaFoldDB" id="A0A7J7N7Y6"/>
<organism evidence="3 4">
    <name type="scientific">Kingdonia uniflora</name>
    <dbReference type="NCBI Taxonomy" id="39325"/>
    <lineage>
        <taxon>Eukaryota</taxon>
        <taxon>Viridiplantae</taxon>
        <taxon>Streptophyta</taxon>
        <taxon>Embryophyta</taxon>
        <taxon>Tracheophyta</taxon>
        <taxon>Spermatophyta</taxon>
        <taxon>Magnoliopsida</taxon>
        <taxon>Ranunculales</taxon>
        <taxon>Circaeasteraceae</taxon>
        <taxon>Kingdonia</taxon>
    </lineage>
</organism>
<keyword evidence="2" id="KW-0012">Acyltransferase</keyword>
<gene>
    <name evidence="3" type="ORF">GIB67_025110</name>
</gene>
<dbReference type="GO" id="GO:0016747">
    <property type="term" value="F:acyltransferase activity, transferring groups other than amino-acyl groups"/>
    <property type="evidence" value="ECO:0007669"/>
    <property type="project" value="UniProtKB-ARBA"/>
</dbReference>
<dbReference type="Proteomes" id="UP000541444">
    <property type="component" value="Unassembled WGS sequence"/>
</dbReference>
<dbReference type="EMBL" id="JACGCM010000999">
    <property type="protein sequence ID" value="KAF6163246.1"/>
    <property type="molecule type" value="Genomic_DNA"/>
</dbReference>
<dbReference type="PANTHER" id="PTHR31625">
    <property type="match status" value="1"/>
</dbReference>
<dbReference type="OrthoDB" id="1862401at2759"/>
<proteinExistence type="predicted"/>
<dbReference type="Gene3D" id="3.30.559.10">
    <property type="entry name" value="Chloramphenicol acetyltransferase-like domain"/>
    <property type="match status" value="2"/>
</dbReference>
<accession>A0A7J7N7Y6</accession>
<evidence type="ECO:0000313" key="3">
    <source>
        <dbReference type="EMBL" id="KAF6163246.1"/>
    </source>
</evidence>
<keyword evidence="4" id="KW-1185">Reference proteome</keyword>
<name>A0A7J7N7Y6_9MAGN</name>
<dbReference type="Pfam" id="PF02458">
    <property type="entry name" value="Transferase"/>
    <property type="match status" value="1"/>
</dbReference>